<sequence length="383" mass="41495">MYLTTYTLTKPKAKKSVAVLKKDAGSAKTKSSRFIFAGNEENYLSFMNAILLKMGLAKFKATKTKVFCMKMAIPLKKKAQACNVESLVEYVIQVEKIIESKSSSITVYIDQKEVSELCGKSKSKSGGSDDDGEDYDEDNGSMSAMERELARIRGILEKEYGNDYDMTYTWIDPETGNKVPLSLLAMDKWTRAIYSGFANKFRPPSNPDSKNFSAENRQSSIQPFGPLCSSSSCRTSSEPAAMGPGAKSDIAHLANIMLIITNPKPPSAPEFLALPDVSSTIKNTSTKLCHFLEHAETNLGVVGASHHLYAMETKGYGPDILDCIDDGALMDLGIKHGDAMHLKQAAPVWWSGPEASSKRSAFVSGPASASTSATAAAAELHPN</sequence>
<gene>
    <name evidence="2" type="ORF">GYMLUDRAFT_59713</name>
</gene>
<evidence type="ECO:0008006" key="4">
    <source>
        <dbReference type="Google" id="ProtNLM"/>
    </source>
</evidence>
<dbReference type="HOGENOM" id="CLU_033557_1_0_1"/>
<dbReference type="AlphaFoldDB" id="A0A0D0B9E8"/>
<evidence type="ECO:0000313" key="2">
    <source>
        <dbReference type="EMBL" id="KIK60260.1"/>
    </source>
</evidence>
<dbReference type="Proteomes" id="UP000053593">
    <property type="component" value="Unassembled WGS sequence"/>
</dbReference>
<reference evidence="2 3" key="1">
    <citation type="submission" date="2014-04" db="EMBL/GenBank/DDBJ databases">
        <title>Evolutionary Origins and Diversification of the Mycorrhizal Mutualists.</title>
        <authorList>
            <consortium name="DOE Joint Genome Institute"/>
            <consortium name="Mycorrhizal Genomics Consortium"/>
            <person name="Kohler A."/>
            <person name="Kuo A."/>
            <person name="Nagy L.G."/>
            <person name="Floudas D."/>
            <person name="Copeland A."/>
            <person name="Barry K.W."/>
            <person name="Cichocki N."/>
            <person name="Veneault-Fourrey C."/>
            <person name="LaButti K."/>
            <person name="Lindquist E.A."/>
            <person name="Lipzen A."/>
            <person name="Lundell T."/>
            <person name="Morin E."/>
            <person name="Murat C."/>
            <person name="Riley R."/>
            <person name="Ohm R."/>
            <person name="Sun H."/>
            <person name="Tunlid A."/>
            <person name="Henrissat B."/>
            <person name="Grigoriev I.V."/>
            <person name="Hibbett D.S."/>
            <person name="Martin F."/>
        </authorList>
    </citation>
    <scope>NUCLEOTIDE SEQUENCE [LARGE SCALE GENOMIC DNA]</scope>
    <source>
        <strain evidence="2 3">FD-317 M1</strain>
    </source>
</reference>
<accession>A0A0D0B9E8</accession>
<keyword evidence="3" id="KW-1185">Reference proteome</keyword>
<evidence type="ECO:0000256" key="1">
    <source>
        <dbReference type="SAM" id="MobiDB-lite"/>
    </source>
</evidence>
<feature type="region of interest" description="Disordered" evidence="1">
    <location>
        <begin position="119"/>
        <end position="142"/>
    </location>
</feature>
<protein>
    <recommendedName>
        <fullName evidence="4">SAM domain-containing protein</fullName>
    </recommendedName>
</protein>
<organism evidence="2 3">
    <name type="scientific">Collybiopsis luxurians FD-317 M1</name>
    <dbReference type="NCBI Taxonomy" id="944289"/>
    <lineage>
        <taxon>Eukaryota</taxon>
        <taxon>Fungi</taxon>
        <taxon>Dikarya</taxon>
        <taxon>Basidiomycota</taxon>
        <taxon>Agaricomycotina</taxon>
        <taxon>Agaricomycetes</taxon>
        <taxon>Agaricomycetidae</taxon>
        <taxon>Agaricales</taxon>
        <taxon>Marasmiineae</taxon>
        <taxon>Omphalotaceae</taxon>
        <taxon>Collybiopsis</taxon>
        <taxon>Collybiopsis luxurians</taxon>
    </lineage>
</organism>
<dbReference type="OrthoDB" id="3259884at2759"/>
<proteinExistence type="predicted"/>
<dbReference type="EMBL" id="KN834776">
    <property type="protein sequence ID" value="KIK60260.1"/>
    <property type="molecule type" value="Genomic_DNA"/>
</dbReference>
<name>A0A0D0B9E8_9AGAR</name>
<feature type="compositionally biased region" description="Acidic residues" evidence="1">
    <location>
        <begin position="128"/>
        <end position="139"/>
    </location>
</feature>
<evidence type="ECO:0000313" key="3">
    <source>
        <dbReference type="Proteomes" id="UP000053593"/>
    </source>
</evidence>